<dbReference type="RefSeq" id="XP_053590900.1">
    <property type="nucleotide sequence ID" value="XM_053722255.1"/>
</dbReference>
<protein>
    <recommendedName>
        <fullName evidence="1">F-box domain-containing protein</fullName>
    </recommendedName>
</protein>
<gene>
    <name evidence="2" type="ORF">GCK72_000082</name>
</gene>
<dbReference type="InterPro" id="IPR001810">
    <property type="entry name" value="F-box_dom"/>
</dbReference>
<feature type="domain" description="F-box" evidence="1">
    <location>
        <begin position="2"/>
        <end position="53"/>
    </location>
</feature>
<sequence length="135" mass="15746">MPIPLLHFPYVVQKEIFKSMEYCELFIMSLCSKRMKYCVIRAKRKVHELWYGVNPALKFIALQEGESPVDVIIAFDDQPELSGMKPMELEIGDNFKTRGIAPPDYNLNTGLIIDQLETEGFNPTKRPQWYQIDFK</sequence>
<name>A0A6A5HJC1_CAERE</name>
<evidence type="ECO:0000313" key="2">
    <source>
        <dbReference type="EMBL" id="KAF1768270.1"/>
    </source>
</evidence>
<dbReference type="PANTHER" id="PTHR21503:SF8">
    <property type="entry name" value="F-BOX ASSOCIATED DOMAIN-CONTAINING PROTEIN-RELATED"/>
    <property type="match status" value="1"/>
</dbReference>
<dbReference type="PROSITE" id="PS50181">
    <property type="entry name" value="FBOX"/>
    <property type="match status" value="1"/>
</dbReference>
<evidence type="ECO:0000259" key="1">
    <source>
        <dbReference type="PROSITE" id="PS50181"/>
    </source>
</evidence>
<dbReference type="KEGG" id="crq:GCK72_000082"/>
<reference evidence="2 3" key="1">
    <citation type="submission" date="2019-12" db="EMBL/GenBank/DDBJ databases">
        <title>Chromosome-level assembly of the Caenorhabditis remanei genome.</title>
        <authorList>
            <person name="Teterina A.A."/>
            <person name="Willis J.H."/>
            <person name="Phillips P.C."/>
        </authorList>
    </citation>
    <scope>NUCLEOTIDE SEQUENCE [LARGE SCALE GENOMIC DNA]</scope>
    <source>
        <strain evidence="2 3">PX506</strain>
        <tissue evidence="2">Whole organism</tissue>
    </source>
</reference>
<proteinExistence type="predicted"/>
<dbReference type="AlphaFoldDB" id="A0A6A5HJC1"/>
<dbReference type="GeneID" id="9813108"/>
<accession>A0A6A5HJC1</accession>
<dbReference type="CTD" id="9813108"/>
<dbReference type="PANTHER" id="PTHR21503">
    <property type="entry name" value="F-BOX-CONTAINING HYPOTHETICAL PROTEIN C.ELEGANS"/>
    <property type="match status" value="1"/>
</dbReference>
<dbReference type="Pfam" id="PF00646">
    <property type="entry name" value="F-box"/>
    <property type="match status" value="1"/>
</dbReference>
<comment type="caution">
    <text evidence="2">The sequence shown here is derived from an EMBL/GenBank/DDBJ whole genome shotgun (WGS) entry which is preliminary data.</text>
</comment>
<organism evidence="2 3">
    <name type="scientific">Caenorhabditis remanei</name>
    <name type="common">Caenorhabditis vulgaris</name>
    <dbReference type="NCBI Taxonomy" id="31234"/>
    <lineage>
        <taxon>Eukaryota</taxon>
        <taxon>Metazoa</taxon>
        <taxon>Ecdysozoa</taxon>
        <taxon>Nematoda</taxon>
        <taxon>Chromadorea</taxon>
        <taxon>Rhabditida</taxon>
        <taxon>Rhabditina</taxon>
        <taxon>Rhabditomorpha</taxon>
        <taxon>Rhabditoidea</taxon>
        <taxon>Rhabditidae</taxon>
        <taxon>Peloderinae</taxon>
        <taxon>Caenorhabditis</taxon>
    </lineage>
</organism>
<evidence type="ECO:0000313" key="3">
    <source>
        <dbReference type="Proteomes" id="UP000483820"/>
    </source>
</evidence>
<dbReference type="Proteomes" id="UP000483820">
    <property type="component" value="Chromosome I"/>
</dbReference>
<dbReference type="EMBL" id="WUAV01000001">
    <property type="protein sequence ID" value="KAF1768270.1"/>
    <property type="molecule type" value="Genomic_DNA"/>
</dbReference>